<dbReference type="EMBL" id="JAJGNA010000019">
    <property type="protein sequence ID" value="MCC4309638.1"/>
    <property type="molecule type" value="Genomic_DNA"/>
</dbReference>
<dbReference type="InterPro" id="IPR001279">
    <property type="entry name" value="Metallo-B-lactamas"/>
</dbReference>
<sequence>MSSVLQHPFNEPPAPGARREVAPGVHWLYFPLPFALDHINLWLIEDGDGWTLVDTGFGSPGTRDVWRAAFDDALEGRPIRRILVTHYHPDHVGQAAWLADTFQAPVWMTGGEWALTRRLHQASDDEVGEGFRRFFGRHGLPGDALETLARRGNSYRRVMSALPPSPTLIAGGDRLEIGGDAWQVHIGRGHAPEHACLYRERDRLLISGDQVLPRISSNLTVRAHEPDDDPVTDFVDSLRALRAALPEDTLVLPAHGLPFRGLHPRIDDLCAHHDEQLDAARAACGERPLTAFDLLPVLFKRELDSHQLMFAMGESIAHLNCLHATGRVRREERDGILYHVA</sequence>
<dbReference type="PANTHER" id="PTHR23131:SF4">
    <property type="entry name" value="METALLO-BETA-LACTAMASE SUPERFAMILY POTEIN"/>
    <property type="match status" value="1"/>
</dbReference>
<evidence type="ECO:0000313" key="3">
    <source>
        <dbReference type="Proteomes" id="UP001108027"/>
    </source>
</evidence>
<dbReference type="InterPro" id="IPR050662">
    <property type="entry name" value="Sec-metab_biosynth-thioest"/>
</dbReference>
<accession>A0A9Q3UPY0</accession>
<dbReference type="Gene3D" id="3.60.15.10">
    <property type="entry name" value="Ribonuclease Z/Hydroxyacylglutathione hydrolase-like"/>
    <property type="match status" value="1"/>
</dbReference>
<protein>
    <submittedName>
        <fullName evidence="2">MBL fold metallo-hydrolase</fullName>
    </submittedName>
</protein>
<dbReference type="AlphaFoldDB" id="A0A9Q3UPY0"/>
<dbReference type="RefSeq" id="WP_228234423.1">
    <property type="nucleotide sequence ID" value="NZ_JAJGNA010000019.1"/>
</dbReference>
<dbReference type="PANTHER" id="PTHR23131">
    <property type="entry name" value="ENDORIBONUCLEASE LACTB2"/>
    <property type="match status" value="1"/>
</dbReference>
<dbReference type="SMART" id="SM00849">
    <property type="entry name" value="Lactamase_B"/>
    <property type="match status" value="1"/>
</dbReference>
<dbReference type="InterPro" id="IPR036866">
    <property type="entry name" value="RibonucZ/Hydroxyglut_hydro"/>
</dbReference>
<keyword evidence="3" id="KW-1185">Reference proteome</keyword>
<dbReference type="Gene3D" id="1.10.10.10">
    <property type="entry name" value="Winged helix-like DNA-binding domain superfamily/Winged helix DNA-binding domain"/>
    <property type="match status" value="1"/>
</dbReference>
<dbReference type="InterPro" id="IPR036388">
    <property type="entry name" value="WH-like_DNA-bd_sf"/>
</dbReference>
<organism evidence="2 3">
    <name type="scientific">Alloalcanivorax marinus</name>
    <dbReference type="NCBI Taxonomy" id="1177169"/>
    <lineage>
        <taxon>Bacteria</taxon>
        <taxon>Pseudomonadati</taxon>
        <taxon>Pseudomonadota</taxon>
        <taxon>Gammaproteobacteria</taxon>
        <taxon>Oceanospirillales</taxon>
        <taxon>Alcanivoracaceae</taxon>
        <taxon>Alloalcanivorax</taxon>
    </lineage>
</organism>
<gene>
    <name evidence="2" type="ORF">LL252_13765</name>
</gene>
<reference evidence="2" key="1">
    <citation type="submission" date="2021-10" db="EMBL/GenBank/DDBJ databases">
        <title>The diversity and Nitrogen Metabolism of Culturable Nitrate-Utilizing Bacteria Within the Oxygen Minimum Zone of the Changjiang (Yangtze River)Estuary.</title>
        <authorList>
            <person name="Zhang D."/>
            <person name="Zheng J."/>
            <person name="Liu S."/>
            <person name="He W."/>
        </authorList>
    </citation>
    <scope>NUCLEOTIDE SEQUENCE</scope>
    <source>
        <strain evidence="2">FXH-223</strain>
    </source>
</reference>
<dbReference type="Proteomes" id="UP001108027">
    <property type="component" value="Unassembled WGS sequence"/>
</dbReference>
<name>A0A9Q3UPY0_9GAMM</name>
<comment type="caution">
    <text evidence="2">The sequence shown here is derived from an EMBL/GenBank/DDBJ whole genome shotgun (WGS) entry which is preliminary data.</text>
</comment>
<dbReference type="SUPFAM" id="SSF56281">
    <property type="entry name" value="Metallo-hydrolase/oxidoreductase"/>
    <property type="match status" value="1"/>
</dbReference>
<evidence type="ECO:0000313" key="2">
    <source>
        <dbReference type="EMBL" id="MCC4309638.1"/>
    </source>
</evidence>
<evidence type="ECO:0000259" key="1">
    <source>
        <dbReference type="SMART" id="SM00849"/>
    </source>
</evidence>
<proteinExistence type="predicted"/>
<dbReference type="Pfam" id="PF00753">
    <property type="entry name" value="Lactamase_B"/>
    <property type="match status" value="1"/>
</dbReference>
<dbReference type="Pfam" id="PF21221">
    <property type="entry name" value="B_lactamase-like_C"/>
    <property type="match status" value="1"/>
</dbReference>
<feature type="domain" description="Metallo-beta-lactamase" evidence="1">
    <location>
        <begin position="38"/>
        <end position="255"/>
    </location>
</feature>
<dbReference type="InterPro" id="IPR048933">
    <property type="entry name" value="B_lactamase-like_C"/>
</dbReference>